<feature type="region of interest" description="Disordered" evidence="1">
    <location>
        <begin position="823"/>
        <end position="849"/>
    </location>
</feature>
<feature type="region of interest" description="Disordered" evidence="1">
    <location>
        <begin position="1875"/>
        <end position="1929"/>
    </location>
</feature>
<feature type="region of interest" description="Disordered" evidence="1">
    <location>
        <begin position="2809"/>
        <end position="2828"/>
    </location>
</feature>
<evidence type="ECO:0000313" key="4">
    <source>
        <dbReference type="Proteomes" id="UP000005408"/>
    </source>
</evidence>
<keyword evidence="4" id="KW-1185">Reference proteome</keyword>
<feature type="compositionally biased region" description="Low complexity" evidence="1">
    <location>
        <begin position="1488"/>
        <end position="1503"/>
    </location>
</feature>
<feature type="compositionally biased region" description="Polar residues" evidence="1">
    <location>
        <begin position="1876"/>
        <end position="1897"/>
    </location>
</feature>
<feature type="region of interest" description="Disordered" evidence="1">
    <location>
        <begin position="256"/>
        <end position="288"/>
    </location>
</feature>
<feature type="compositionally biased region" description="Polar residues" evidence="1">
    <location>
        <begin position="1387"/>
        <end position="1415"/>
    </location>
</feature>
<feature type="compositionally biased region" description="Basic and acidic residues" evidence="1">
    <location>
        <begin position="257"/>
        <end position="270"/>
    </location>
</feature>
<feature type="region of interest" description="Disordered" evidence="1">
    <location>
        <begin position="2352"/>
        <end position="2376"/>
    </location>
</feature>
<feature type="region of interest" description="Disordered" evidence="1">
    <location>
        <begin position="2112"/>
        <end position="2145"/>
    </location>
</feature>
<sequence length="2846" mass="315360">MEPSTLVLGIPVTLILLVGAQAAVLGTILIMQLHVLIAAVRTIHSIIWLSVLWLGIFYSVYYGYVLCRLLQTGWSECRDIYTPTLLCSAWMFTFLVLDKNLEKTSVNYLLTIFLVGLSTLFIAWEYHYSNIETRSDLGDFPLFCPTSRDLLHTFVHEYLVLYLPVTAIGLVQRSRSSKDPNNCSCHECTHWKKTGGRMLRWYACALLVCDVHARILTRSTFALNKMKFRTIFLFSLGCLFSCMLLASCEDSMSEVSVNERQKRDTRRRQSADSNESDDQDDDDDDDATRKEYSRRLALQQVIRKLRKLPLSRRQLIKLVSRLRTYKKSNKPITMTVLKDIMKEVVATKKKAPGVKITTIAAKPSTTTKPPTTKAPTKNLPSITDGQLVSVQKAPKKPIKAEAPKTIQVVQAPKRPIPNQSVRPIPNQSVRPPVYIPNQSVRPPVYIPNQSVRPPVYSPPVISKPVTPQVQKQHQVISKPIPPQISNPYIPPPKAQPPVVKVQISHPPPTPPVVVVTKVKSDVKVVPMSDGSNVPVDTRITPELKLNIDHIPVHMRTQALFQRLSILRQRLNNFKKLRERQNTAREPVPAVVKTSLSGSVNTASAPVVSKPKETSVTAVAYSAPAPPKSFSLSSPSQEKDVPYITKDQAHSVLQTKTIHTSPGGMGMLKLSSPPMAPSVTSAEMTHDESSRVKKIILVIQRLASRSGSKKLKVSSKAKELLIKWVRKYKNAISQIPSKPINTKTPLHYELKHMPVDQVGTKSLHSNIPLSSTAEMANPQMMENDIIKQKIKKSDKGRHKSLLPMVESSKDTYISDSALAKSHFKSAPKTSSVQDMTNSKNSQQTVVENSKSAINAPVPSIVLEKKEKISAISKQKSHSLKQNEIEPLDNDVKISTSDSNANVMIDSNIEKAKIENVIEEAPEHIHATFLPPVIEDPALKESNKIEEENFENSFNTQKEKTAKAGLSNTSPLISAPVVQSEVSNVPETPLTSKGSITSPVNNDHISANVKTTYPDLSSSDTVKTSIPELSANEEITSDPYIPLTDPKSLGEIKSVLSSKSDTLSLDVPTETNLIPQTSFKVASESKLDQSPYKKLPSENFENGNQIKTVTDHLIAKPAEQNSESNITPLFQKQSQNTFFKNDIVNKTPVDTVSVDSNLIETSRQNPVKSLDEPNSLPVFQQVSRNTFSEAENVITPTYENVLNKNTETQVAQANFVLSVPESSNTVPVLKASNTNTFEIPEPTNTRAEVDSLTNTGSNTISNSLTENPNIEHSLPGVIIDTALLQNTNNPKQSLPQDLNTIQEVPTTPTPKSIQNKLEGIAIILPNETPVQVHQETKVIGTEPKPTNFFDINSSQTQKNINTILPKEVPTFDLPPLSLHIPQQLPPPSSNVQNSNKNTPRINVPNNSSPNVQTQRSNFAIPRNNVPNQRASNSFAISQPNQKSEIGNNRFGKTSLDKSAILRKLLEIRRMREQLIATGRVSDRRLSDLLPQSRSSLSHPSTLSRPQQSASLSQNTVVFWGDKTKPSLTNPLGMSRAHRRRRSLLSPPNMHGNMGPHHPHSPHHPLNQMFVDTPLHSLSYNKKRGNRVDLYGGLGSLSGAHHFMGPSTADMANPGSLLMGPVHPNVIQDIGMTKLGRFFQKPVHFTHQPEIPNIANVVNRIFAPGRMNNSPQLFAGNSLSTSSVHKHHHKTFRPNGSVRRPSYVARKSMSGFPKRQNFVETAPVKLRTSNTHGVQITVKNDGSAGSLAHQQNLQRQGYKRTVDTSFTDNSLSLGGPKSERPIYNTVRRIVILPLPTGRTQDLAQTNEIVKKKSHYDHMHLKSHGQSSKTGYLAKAIPETKAYDQPNKTEYKTLILNSQSGVVKESKPAKNIESRLSIVPPQNNKNSQINEKKSPSTTTHVANHMRTTPIGKSQLPKADKKKEFGSYEPKSSHYTGNALSLAPPNYNQMKDSSSFVKFAFSLNSPASMFMNNVESQPTKVEPIAAGYSGSISAAPNSLARAEAGKDKAGPALSATPYIGPQKTSNTGIVFEEIDPLSLTNFIMAASEDINHGLSDIKMSKAPVKLPDNSVKRGVVLEIPEKNDFIGQNTQREKKNSISLDAIHSGKAIVNQVQQVKNMQPTTQSTPTQSIDLNKQKKQTPNPTNNFNLSQRKQTPFTFSLSGLSMGSHTHSPKTTVSHSVKPTIKPTIGTPLHQRFVNMPSGHLSSSRRAWNQNHVHKHEYKHIQSPSQNTFVNNKHLHQNTRENMLVKNPTMDSTILDHKQNDIVPTAYQYINNSRIQYQRKEQFHTTHSRKTQTPGKPPSGDYVHQASQSLSSFRPAENSPAYNIVGQNFDNKDKFAPPYGKIVRNDPSMIIQTAPTKPTSRSVVQGPTTPSWQSRNNNVQHHQHTQQTIGKIGHYHKEPAIEVQGNSLTQTFSNQLKKHSNQIYSPSLSSFKHQGQRITQPSSSNVNPVTNLSKSSGTHGTLNAMETSNKPIQWTPSNLLASNKANPGYKPVNQNPMVRSGFAVSKHASSNFNIGTQQSHHNQKTSQRLVRPTHPSKLSQNSSKNVASTGQPNAGTTTLKTRQQVGLKPPQNVRHNSHNRIQQQPRQNQGQRSQRVPSNNKINTFSRKQPPDTPIASRNYPHYHNAPQHYTNVNQGLQQNSQHRPPGQNAIQNHGNSGKGLKDIDITKTNPFQQHSTHHGAVVISQHTGHSTEPRMTQRLPAQKQTYQTTPLPIQLNTPSTTKIPVFDTGNDHFSISPQLLALMRQLPVGDLPHHKKRRLEKILGVENGQLDGNTPEQESVIDNVIHEKSIQTGKASRFEVSQQRLASSNAHYVQPSSSITGNSNTRKNLGDFFIPKRAANNHMQPK</sequence>
<feature type="compositionally biased region" description="Polar residues" evidence="1">
    <location>
        <begin position="2809"/>
        <end position="2827"/>
    </location>
</feature>
<name>A0A8W8LFX6_MAGGI</name>
<feature type="compositionally biased region" description="Polar residues" evidence="1">
    <location>
        <begin position="2134"/>
        <end position="2145"/>
    </location>
</feature>
<feature type="region of interest" description="Disordered" evidence="1">
    <location>
        <begin position="2280"/>
        <end position="2303"/>
    </location>
</feature>
<feature type="transmembrane region" description="Helical" evidence="2">
    <location>
        <begin position="106"/>
        <end position="124"/>
    </location>
</feature>
<feature type="region of interest" description="Disordered" evidence="1">
    <location>
        <begin position="1541"/>
        <end position="1565"/>
    </location>
</feature>
<dbReference type="EnsemblMetazoa" id="G28036.7">
    <property type="protein sequence ID" value="G28036.7:cds"/>
    <property type="gene ID" value="G28036"/>
</dbReference>
<feature type="region of interest" description="Disordered" evidence="1">
    <location>
        <begin position="2161"/>
        <end position="2184"/>
    </location>
</feature>
<protein>
    <submittedName>
        <fullName evidence="3">Uncharacterized protein</fullName>
    </submittedName>
</protein>
<dbReference type="Proteomes" id="UP000005408">
    <property type="component" value="Unassembled WGS sequence"/>
</dbReference>
<reference evidence="3" key="1">
    <citation type="submission" date="2022-08" db="UniProtKB">
        <authorList>
            <consortium name="EnsemblMetazoa"/>
        </authorList>
    </citation>
    <scope>IDENTIFICATION</scope>
    <source>
        <strain evidence="3">05x7-T-G4-1.051#20</strain>
    </source>
</reference>
<feature type="compositionally biased region" description="Polar residues" evidence="1">
    <location>
        <begin position="2512"/>
        <end position="2527"/>
    </location>
</feature>
<feature type="compositionally biased region" description="Polar residues" evidence="1">
    <location>
        <begin position="417"/>
        <end position="429"/>
    </location>
</feature>
<feature type="compositionally biased region" description="Polar residues" evidence="1">
    <location>
        <begin position="1422"/>
        <end position="1444"/>
    </location>
</feature>
<feature type="compositionally biased region" description="Polar residues" evidence="1">
    <location>
        <begin position="826"/>
        <end position="849"/>
    </location>
</feature>
<organism evidence="3 4">
    <name type="scientific">Magallana gigas</name>
    <name type="common">Pacific oyster</name>
    <name type="synonym">Crassostrea gigas</name>
    <dbReference type="NCBI Taxonomy" id="29159"/>
    <lineage>
        <taxon>Eukaryota</taxon>
        <taxon>Metazoa</taxon>
        <taxon>Spiralia</taxon>
        <taxon>Lophotrochozoa</taxon>
        <taxon>Mollusca</taxon>
        <taxon>Bivalvia</taxon>
        <taxon>Autobranchia</taxon>
        <taxon>Pteriomorphia</taxon>
        <taxon>Ostreida</taxon>
        <taxon>Ostreoidea</taxon>
        <taxon>Ostreidae</taxon>
        <taxon>Magallana</taxon>
    </lineage>
</organism>
<feature type="transmembrane region" description="Helical" evidence="2">
    <location>
        <begin position="80"/>
        <end position="97"/>
    </location>
</feature>
<feature type="transmembrane region" description="Helical" evidence="2">
    <location>
        <begin position="228"/>
        <end position="246"/>
    </location>
</feature>
<feature type="compositionally biased region" description="Low complexity" evidence="1">
    <location>
        <begin position="2115"/>
        <end position="2125"/>
    </location>
</feature>
<keyword evidence="2" id="KW-0472">Membrane</keyword>
<evidence type="ECO:0000256" key="2">
    <source>
        <dbReference type="SAM" id="Phobius"/>
    </source>
</evidence>
<feature type="compositionally biased region" description="Low complexity" evidence="1">
    <location>
        <begin position="1541"/>
        <end position="1553"/>
    </location>
</feature>
<evidence type="ECO:0000256" key="1">
    <source>
        <dbReference type="SAM" id="MobiDB-lite"/>
    </source>
</evidence>
<accession>A0A8W8LFX6</accession>
<proteinExistence type="predicted"/>
<feature type="transmembrane region" description="Helical" evidence="2">
    <location>
        <begin position="6"/>
        <end position="30"/>
    </location>
</feature>
<feature type="region of interest" description="Disordered" evidence="1">
    <location>
        <begin position="2437"/>
        <end position="2469"/>
    </location>
</feature>
<feature type="compositionally biased region" description="Low complexity" evidence="1">
    <location>
        <begin position="2579"/>
        <end position="2594"/>
    </location>
</feature>
<feature type="compositionally biased region" description="Polar residues" evidence="1">
    <location>
        <begin position="2161"/>
        <end position="2176"/>
    </location>
</feature>
<feature type="region of interest" description="Disordered" evidence="1">
    <location>
        <begin position="1378"/>
        <end position="1449"/>
    </location>
</feature>
<feature type="region of interest" description="Disordered" evidence="1">
    <location>
        <begin position="982"/>
        <end position="1001"/>
    </location>
</feature>
<feature type="compositionally biased region" description="Polar residues" evidence="1">
    <location>
        <begin position="2627"/>
        <end position="2655"/>
    </location>
</feature>
<feature type="region of interest" description="Disordered" evidence="1">
    <location>
        <begin position="413"/>
        <end position="432"/>
    </location>
</feature>
<feature type="compositionally biased region" description="Polar residues" evidence="1">
    <location>
        <begin position="2535"/>
        <end position="2563"/>
    </location>
</feature>
<evidence type="ECO:0000313" key="3">
    <source>
        <dbReference type="EnsemblMetazoa" id="G28036.7:cds"/>
    </source>
</evidence>
<feature type="compositionally biased region" description="Polar residues" evidence="1">
    <location>
        <begin position="2595"/>
        <end position="2606"/>
    </location>
</feature>
<feature type="region of interest" description="Disordered" evidence="1">
    <location>
        <begin position="1488"/>
        <end position="1511"/>
    </location>
</feature>
<feature type="transmembrane region" description="Helical" evidence="2">
    <location>
        <begin position="42"/>
        <end position="60"/>
    </location>
</feature>
<keyword evidence="2" id="KW-0812">Transmembrane</keyword>
<keyword evidence="2" id="KW-1133">Transmembrane helix</keyword>
<feature type="region of interest" description="Disordered" evidence="1">
    <location>
        <begin position="2512"/>
        <end position="2664"/>
    </location>
</feature>
<feature type="compositionally biased region" description="Acidic residues" evidence="1">
    <location>
        <begin position="274"/>
        <end position="286"/>
    </location>
</feature>